<evidence type="ECO:0000313" key="7">
    <source>
        <dbReference type="Proteomes" id="UP001161017"/>
    </source>
</evidence>
<dbReference type="PROSITE" id="PS50297">
    <property type="entry name" value="ANK_REP_REGION"/>
    <property type="match status" value="5"/>
</dbReference>
<dbReference type="InterPro" id="IPR036770">
    <property type="entry name" value="Ankyrin_rpt-contain_sf"/>
</dbReference>
<dbReference type="CDD" id="cd00180">
    <property type="entry name" value="PKc"/>
    <property type="match status" value="1"/>
</dbReference>
<keyword evidence="1" id="KW-0677">Repeat</keyword>
<dbReference type="InterPro" id="IPR008271">
    <property type="entry name" value="Ser/Thr_kinase_AS"/>
</dbReference>
<feature type="domain" description="Protein kinase" evidence="5">
    <location>
        <begin position="411"/>
        <end position="687"/>
    </location>
</feature>
<dbReference type="InterPro" id="IPR000719">
    <property type="entry name" value="Prot_kinase_dom"/>
</dbReference>
<evidence type="ECO:0000256" key="1">
    <source>
        <dbReference type="ARBA" id="ARBA00022737"/>
    </source>
</evidence>
<dbReference type="Pfam" id="PF00023">
    <property type="entry name" value="Ank"/>
    <property type="match status" value="1"/>
</dbReference>
<dbReference type="PANTHER" id="PTHR24198:SF165">
    <property type="entry name" value="ANKYRIN REPEAT-CONTAINING PROTEIN-RELATED"/>
    <property type="match status" value="1"/>
</dbReference>
<proteinExistence type="predicted"/>
<feature type="compositionally biased region" description="Polar residues" evidence="4">
    <location>
        <begin position="719"/>
        <end position="732"/>
    </location>
</feature>
<dbReference type="SUPFAM" id="SSF48403">
    <property type="entry name" value="Ankyrin repeat"/>
    <property type="match status" value="3"/>
</dbReference>
<dbReference type="PROSITE" id="PS00108">
    <property type="entry name" value="PROTEIN_KINASE_ST"/>
    <property type="match status" value="1"/>
</dbReference>
<evidence type="ECO:0000256" key="2">
    <source>
        <dbReference type="ARBA" id="ARBA00023043"/>
    </source>
</evidence>
<dbReference type="InterPro" id="IPR011009">
    <property type="entry name" value="Kinase-like_dom_sf"/>
</dbReference>
<feature type="repeat" description="ANK" evidence="3">
    <location>
        <begin position="991"/>
        <end position="1023"/>
    </location>
</feature>
<feature type="region of interest" description="Disordered" evidence="4">
    <location>
        <begin position="855"/>
        <end position="891"/>
    </location>
</feature>
<dbReference type="PANTHER" id="PTHR24198">
    <property type="entry name" value="ANKYRIN REPEAT AND PROTEIN KINASE DOMAIN-CONTAINING PROTEIN"/>
    <property type="match status" value="1"/>
</dbReference>
<dbReference type="InterPro" id="IPR002110">
    <property type="entry name" value="Ankyrin_rpt"/>
</dbReference>
<evidence type="ECO:0000256" key="3">
    <source>
        <dbReference type="PROSITE-ProRule" id="PRU00023"/>
    </source>
</evidence>
<dbReference type="Proteomes" id="UP001161017">
    <property type="component" value="Unassembled WGS sequence"/>
</dbReference>
<comment type="caution">
    <text evidence="6">The sequence shown here is derived from an EMBL/GenBank/DDBJ whole genome shotgun (WGS) entry which is preliminary data.</text>
</comment>
<feature type="compositionally biased region" description="Low complexity" evidence="4">
    <location>
        <begin position="861"/>
        <end position="871"/>
    </location>
</feature>
<feature type="repeat" description="ANK" evidence="3">
    <location>
        <begin position="1552"/>
        <end position="1584"/>
    </location>
</feature>
<dbReference type="Pfam" id="PF12796">
    <property type="entry name" value="Ank_2"/>
    <property type="match status" value="3"/>
</dbReference>
<dbReference type="PROSITE" id="PS50011">
    <property type="entry name" value="PROTEIN_KINASE_DOM"/>
    <property type="match status" value="1"/>
</dbReference>
<dbReference type="PROSITE" id="PS50088">
    <property type="entry name" value="ANK_REPEAT"/>
    <property type="match status" value="5"/>
</dbReference>
<accession>A0AA43TYH2</accession>
<evidence type="ECO:0000256" key="4">
    <source>
        <dbReference type="SAM" id="MobiDB-lite"/>
    </source>
</evidence>
<dbReference type="Gene3D" id="1.10.510.10">
    <property type="entry name" value="Transferase(Phosphotransferase) domain 1"/>
    <property type="match status" value="1"/>
</dbReference>
<protein>
    <recommendedName>
        <fullName evidence="5">Protein kinase domain-containing protein</fullName>
    </recommendedName>
</protein>
<feature type="compositionally biased region" description="Basic and acidic residues" evidence="4">
    <location>
        <begin position="1188"/>
        <end position="1206"/>
    </location>
</feature>
<dbReference type="Pfam" id="PF00069">
    <property type="entry name" value="Pkinase"/>
    <property type="match status" value="1"/>
</dbReference>
<name>A0AA43TYH2_9LECA</name>
<feature type="repeat" description="ANK" evidence="3">
    <location>
        <begin position="1059"/>
        <end position="1091"/>
    </location>
</feature>
<dbReference type="SMART" id="SM00220">
    <property type="entry name" value="S_TKc"/>
    <property type="match status" value="1"/>
</dbReference>
<evidence type="ECO:0000259" key="5">
    <source>
        <dbReference type="PROSITE" id="PS50011"/>
    </source>
</evidence>
<keyword evidence="2 3" id="KW-0040">ANK repeat</keyword>
<feature type="region of interest" description="Disordered" evidence="4">
    <location>
        <begin position="1183"/>
        <end position="1206"/>
    </location>
</feature>
<dbReference type="GO" id="GO:0004672">
    <property type="term" value="F:protein kinase activity"/>
    <property type="evidence" value="ECO:0007669"/>
    <property type="project" value="InterPro"/>
</dbReference>
<sequence>MDPVTIAASAFAILACVKKVVDRVSKFVTEAGEIQETIADLKEELYSLSSDIDNVHNICQDPDFAAVAKTSPGTPQSNIFTRLQANLASCTYTVNQLNDKVAEVDNGGNSFVRRGRIKYGLDAIAEDLDRLRKQIQTHRGSMHLSVTALTFMKLEERTGRLINIKMNRLMNVVELQSSELSRLRERFTSEQEQGQRISSEDTLLLHDLEDIHESTVNLRRRATNLIKSQTSRSHGVLSFEPVAAHEQEESVVANDGMESGVSPPGIKRVATAPSASAHDPHAIGTLMSPEDFENTLSSTIADAMREKSDPKKPFKEEEFIKIGKLLGQVGKLRWAERPRTYFVLRMIDEVQAMDGFVLEGLKDIHFPYNEKLLPACLTSPSSRHAFISKQSLVMSSRAADLVRDKSADIHFTFVRNLGKGGSGTVDLVRSRLSSQVYAHKKIIRSRTFAKNKQTLAMFEQEIHNLKRLEHIHLVKLVGSYTDLKFVGLIMDPAADTDLKRYLARDLFPEGTMNQLRCFFGCLASAMKYLHEQNCRHKDIKPGNILIKGETVLITDFGTSLDWTELEADTTHGRPVAFTNTYAAPEVAHARPRGTSADIWSLGCVFLEMTTVLMGVCSEERKRFFQQNYTSSTCFHNNQDAVSDWIQILTEKGESDQEPLHWIKQMIVDEPSTRIEAGNLFDEIMSFDGKSRYYGPCCGAVVESAESSWHGSDSEEDVINDTSSATKSSSELNVLTPVSADGQRNNTPEKSKSSTLVYKQTPSRSTPALAISKRRANGADVAEPLPDSVSPMYDRETIAGMNATITDELDTLPDSAIMLQHRGDHVHALSRSLKLIDGEAPYGFLDLASSLKVNKERRDISKSSNDPASPSSQDGPVKKHTGEKKHGVYHLPVARHPLPFKRNVATDQRASEPPLLRSNNADLESYLESLWAKKDGKLEKYVNAALQSDNTRDGLRTTPLHIAIRLKDPVLSRDLVKIIVDKSGLANAADPCLNTPLHFAIACNRLNMVKYLLNHGADISKTNFRGQNAVHTVVRMHSPGILSLLLRHTDSSTLNAKDDRRRTPLHLACARGYADLVSILLDHGAALDPIETVWRNPNLPEKEDAYEEINELLEQARDDKGPDAAGPVSDSTSEPTIPYHDLNIAAKSDGTTLATYTISDHWLVRETLNLCSCLTCADSKSATHTQRKKAGEGSKPDRETNDDEYGKHFNTSFEYETIDEKYELELLAQKNRPPCECTECNAKRLLHCEKILSEGRFKSSPYRKRPTKVLKIITNCMNDGIELAGKTEDIALVVLKQGADIDYKSTITGMTLLDVAVAKGNLSLAQLLLNRGAELDDTLNYAAYNNASPVMAYLLLRHGAKVNIIRRNNSTGLTLFRSNIVSKNLEIDLFKVFMRYGPNIEAKVGDEHRTALHDTIISRNIEMVAMLLDAGASVTEGIKASKGNYFSLPLAIQSRSPPIVRLVLSRMPSTVVHRICGDRPNALMFACSNSSHGILAELLSSTTAVADIAKTDSQGRNCLHLFAMGGQAQAEIGAILDLLVTQSGATLDAEDEEGNTPLHHAVMVGNLAMVQGLMNMGACEYTQNKQGKIPLDIARRRKNREVVATLGSELKGKWFKKS</sequence>
<dbReference type="GO" id="GO:0005524">
    <property type="term" value="F:ATP binding"/>
    <property type="evidence" value="ECO:0007669"/>
    <property type="project" value="InterPro"/>
</dbReference>
<organism evidence="6 7">
    <name type="scientific">Ramalina farinacea</name>
    <dbReference type="NCBI Taxonomy" id="258253"/>
    <lineage>
        <taxon>Eukaryota</taxon>
        <taxon>Fungi</taxon>
        <taxon>Dikarya</taxon>
        <taxon>Ascomycota</taxon>
        <taxon>Pezizomycotina</taxon>
        <taxon>Lecanoromycetes</taxon>
        <taxon>OSLEUM clade</taxon>
        <taxon>Lecanoromycetidae</taxon>
        <taxon>Lecanorales</taxon>
        <taxon>Lecanorineae</taxon>
        <taxon>Ramalinaceae</taxon>
        <taxon>Ramalina</taxon>
    </lineage>
</organism>
<feature type="compositionally biased region" description="Polar residues" evidence="4">
    <location>
        <begin position="752"/>
        <end position="765"/>
    </location>
</feature>
<dbReference type="SUPFAM" id="SSF56112">
    <property type="entry name" value="Protein kinase-like (PK-like)"/>
    <property type="match status" value="1"/>
</dbReference>
<feature type="region of interest" description="Disordered" evidence="4">
    <location>
        <begin position="705"/>
        <end position="766"/>
    </location>
</feature>
<feature type="repeat" description="ANK" evidence="3">
    <location>
        <begin position="1406"/>
        <end position="1433"/>
    </location>
</feature>
<keyword evidence="7" id="KW-1185">Reference proteome</keyword>
<dbReference type="EMBL" id="JAPUFD010000008">
    <property type="protein sequence ID" value="MDI1489122.1"/>
    <property type="molecule type" value="Genomic_DNA"/>
</dbReference>
<dbReference type="SMART" id="SM00248">
    <property type="entry name" value="ANK"/>
    <property type="match status" value="8"/>
</dbReference>
<feature type="repeat" description="ANK" evidence="3">
    <location>
        <begin position="1307"/>
        <end position="1339"/>
    </location>
</feature>
<evidence type="ECO:0000313" key="6">
    <source>
        <dbReference type="EMBL" id="MDI1489122.1"/>
    </source>
</evidence>
<gene>
    <name evidence="6" type="ORF">OHK93_008400</name>
</gene>
<reference evidence="6" key="1">
    <citation type="journal article" date="2023" name="Genome Biol. Evol.">
        <title>First Whole Genome Sequence and Flow Cytometry Genome Size Data for the Lichen-Forming Fungus Ramalina farinacea (Ascomycota).</title>
        <authorList>
            <person name="Llewellyn T."/>
            <person name="Mian S."/>
            <person name="Hill R."/>
            <person name="Leitch I.J."/>
            <person name="Gaya E."/>
        </authorList>
    </citation>
    <scope>NUCLEOTIDE SEQUENCE</scope>
    <source>
        <strain evidence="6">LIQ254RAFAR</strain>
    </source>
</reference>
<feature type="region of interest" description="Disordered" evidence="4">
    <location>
        <begin position="1115"/>
        <end position="1136"/>
    </location>
</feature>
<dbReference type="Gene3D" id="1.25.40.20">
    <property type="entry name" value="Ankyrin repeat-containing domain"/>
    <property type="match status" value="3"/>
</dbReference>